<feature type="non-terminal residue" evidence="1">
    <location>
        <position position="79"/>
    </location>
</feature>
<accession>A0AAD7ZQM9</accession>
<reference evidence="1" key="2">
    <citation type="submission" date="2023-05" db="EMBL/GenBank/DDBJ databases">
        <authorList>
            <person name="Fouks B."/>
        </authorList>
    </citation>
    <scope>NUCLEOTIDE SEQUENCE</scope>
    <source>
        <strain evidence="1">Stay&amp;Tobe</strain>
        <tissue evidence="1">Testes</tissue>
    </source>
</reference>
<organism evidence="1 2">
    <name type="scientific">Diploptera punctata</name>
    <name type="common">Pacific beetle cockroach</name>
    <dbReference type="NCBI Taxonomy" id="6984"/>
    <lineage>
        <taxon>Eukaryota</taxon>
        <taxon>Metazoa</taxon>
        <taxon>Ecdysozoa</taxon>
        <taxon>Arthropoda</taxon>
        <taxon>Hexapoda</taxon>
        <taxon>Insecta</taxon>
        <taxon>Pterygota</taxon>
        <taxon>Neoptera</taxon>
        <taxon>Polyneoptera</taxon>
        <taxon>Dictyoptera</taxon>
        <taxon>Blattodea</taxon>
        <taxon>Blaberoidea</taxon>
        <taxon>Blaberidae</taxon>
        <taxon>Diplopterinae</taxon>
        <taxon>Diploptera</taxon>
    </lineage>
</organism>
<evidence type="ECO:0000313" key="2">
    <source>
        <dbReference type="Proteomes" id="UP001233999"/>
    </source>
</evidence>
<proteinExistence type="predicted"/>
<dbReference type="EMBL" id="JASPKZ010007338">
    <property type="protein sequence ID" value="KAJ9584928.1"/>
    <property type="molecule type" value="Genomic_DNA"/>
</dbReference>
<name>A0AAD7ZQM9_DIPPU</name>
<sequence length="79" mass="9187">HWNRLESLRTIVLSVSATVHNLPINFTSDFTVLVKKITRANCERHILARFHFPSYKGFPNYKLEFSHAVKTEEFPNSLA</sequence>
<comment type="caution">
    <text evidence="1">The sequence shown here is derived from an EMBL/GenBank/DDBJ whole genome shotgun (WGS) entry which is preliminary data.</text>
</comment>
<gene>
    <name evidence="1" type="ORF">L9F63_020734</name>
</gene>
<protein>
    <submittedName>
        <fullName evidence="1">Uncharacterized protein</fullName>
    </submittedName>
</protein>
<reference evidence="1" key="1">
    <citation type="journal article" date="2023" name="IScience">
        <title>Live-bearing cockroach genome reveals convergent evolutionary mechanisms linked to viviparity in insects and beyond.</title>
        <authorList>
            <person name="Fouks B."/>
            <person name="Harrison M.C."/>
            <person name="Mikhailova A.A."/>
            <person name="Marchal E."/>
            <person name="English S."/>
            <person name="Carruthers M."/>
            <person name="Jennings E.C."/>
            <person name="Chiamaka E.L."/>
            <person name="Frigard R.A."/>
            <person name="Pippel M."/>
            <person name="Attardo G.M."/>
            <person name="Benoit J.B."/>
            <person name="Bornberg-Bauer E."/>
            <person name="Tobe S.S."/>
        </authorList>
    </citation>
    <scope>NUCLEOTIDE SEQUENCE</scope>
    <source>
        <strain evidence="1">Stay&amp;Tobe</strain>
    </source>
</reference>
<dbReference type="Proteomes" id="UP001233999">
    <property type="component" value="Unassembled WGS sequence"/>
</dbReference>
<dbReference type="AlphaFoldDB" id="A0AAD7ZQM9"/>
<feature type="non-terminal residue" evidence="1">
    <location>
        <position position="1"/>
    </location>
</feature>
<evidence type="ECO:0000313" key="1">
    <source>
        <dbReference type="EMBL" id="KAJ9584928.1"/>
    </source>
</evidence>
<keyword evidence="2" id="KW-1185">Reference proteome</keyword>